<feature type="signal peptide" evidence="8">
    <location>
        <begin position="1"/>
        <end position="25"/>
    </location>
</feature>
<evidence type="ECO:0000256" key="8">
    <source>
        <dbReference type="SAM" id="SignalP"/>
    </source>
</evidence>
<reference evidence="12" key="1">
    <citation type="journal article" date="2019" name="Int. J. Syst. Evol. Microbiol.">
        <title>The Global Catalogue of Microorganisms (GCM) 10K type strain sequencing project: providing services to taxonomists for standard genome sequencing and annotation.</title>
        <authorList>
            <consortium name="The Broad Institute Genomics Platform"/>
            <consortium name="The Broad Institute Genome Sequencing Center for Infectious Disease"/>
            <person name="Wu L."/>
            <person name="Ma J."/>
        </authorList>
    </citation>
    <scope>NUCLEOTIDE SEQUENCE [LARGE SCALE GENOMIC DNA]</scope>
    <source>
        <strain evidence="12">R28</strain>
    </source>
</reference>
<evidence type="ECO:0000313" key="12">
    <source>
        <dbReference type="Proteomes" id="UP001597383"/>
    </source>
</evidence>
<dbReference type="Pfam" id="PF25198">
    <property type="entry name" value="Spore_GerAC_N"/>
    <property type="match status" value="1"/>
</dbReference>
<evidence type="ECO:0000256" key="3">
    <source>
        <dbReference type="ARBA" id="ARBA00022544"/>
    </source>
</evidence>
<comment type="subcellular location">
    <subcellularLocation>
        <location evidence="1">Membrane</location>
        <topology evidence="1">Lipid-anchor</topology>
    </subcellularLocation>
</comment>
<comment type="similarity">
    <text evidence="2">Belongs to the GerABKC lipoprotein family.</text>
</comment>
<organism evidence="11 12">
    <name type="scientific">Ornithinibacillus salinisoli</name>
    <dbReference type="NCBI Taxonomy" id="1848459"/>
    <lineage>
        <taxon>Bacteria</taxon>
        <taxon>Bacillati</taxon>
        <taxon>Bacillota</taxon>
        <taxon>Bacilli</taxon>
        <taxon>Bacillales</taxon>
        <taxon>Bacillaceae</taxon>
        <taxon>Ornithinibacillus</taxon>
    </lineage>
</organism>
<evidence type="ECO:0000259" key="10">
    <source>
        <dbReference type="Pfam" id="PF25198"/>
    </source>
</evidence>
<keyword evidence="4 8" id="KW-0732">Signal</keyword>
<comment type="caution">
    <text evidence="11">The sequence shown here is derived from an EMBL/GenBank/DDBJ whole genome shotgun (WGS) entry which is preliminary data.</text>
</comment>
<dbReference type="InterPro" id="IPR057336">
    <property type="entry name" value="GerAC_N"/>
</dbReference>
<feature type="domain" description="Spore germination GerAC-like C-terminal" evidence="9">
    <location>
        <begin position="202"/>
        <end position="352"/>
    </location>
</feature>
<evidence type="ECO:0000256" key="4">
    <source>
        <dbReference type="ARBA" id="ARBA00022729"/>
    </source>
</evidence>
<dbReference type="Proteomes" id="UP001597383">
    <property type="component" value="Unassembled WGS sequence"/>
</dbReference>
<dbReference type="Gene3D" id="3.30.300.210">
    <property type="entry name" value="Nutrient germinant receptor protein C, domain 3"/>
    <property type="match status" value="1"/>
</dbReference>
<dbReference type="NCBIfam" id="TIGR02887">
    <property type="entry name" value="spore_ger_x_C"/>
    <property type="match status" value="1"/>
</dbReference>
<dbReference type="EMBL" id="JBHUHQ010000002">
    <property type="protein sequence ID" value="MFD2043035.1"/>
    <property type="molecule type" value="Genomic_DNA"/>
</dbReference>
<evidence type="ECO:0000259" key="9">
    <source>
        <dbReference type="Pfam" id="PF05504"/>
    </source>
</evidence>
<keyword evidence="6" id="KW-0564">Palmitate</keyword>
<dbReference type="Pfam" id="PF05504">
    <property type="entry name" value="Spore_GerAC"/>
    <property type="match status" value="1"/>
</dbReference>
<dbReference type="RefSeq" id="WP_377554834.1">
    <property type="nucleotide sequence ID" value="NZ_JBHUHQ010000002.1"/>
</dbReference>
<dbReference type="InterPro" id="IPR038501">
    <property type="entry name" value="Spore_GerAC_C_sf"/>
</dbReference>
<evidence type="ECO:0000256" key="5">
    <source>
        <dbReference type="ARBA" id="ARBA00023136"/>
    </source>
</evidence>
<dbReference type="PANTHER" id="PTHR35789">
    <property type="entry name" value="SPORE GERMINATION PROTEIN B3"/>
    <property type="match status" value="1"/>
</dbReference>
<evidence type="ECO:0000256" key="6">
    <source>
        <dbReference type="ARBA" id="ARBA00023139"/>
    </source>
</evidence>
<sequence>MNKLKRTLLKFSSLCILLISLCGCWDVKDINHRTMPVVLGITSENDGYKVYLQIAEPVGDTLVTNVVIGEGKTLNHVIDNISADMESRIDLLHVKVIVVDHSLAEKGLKDLISSFMRSRDVSSKALMATTKGDMNEFFEGMKEDTAPIGTIPLDYFEKNAGWNPQIALTRIWKVYQSIHSHTQDTAIPIIQLGETTMIDQVGSAIIRTGKVVEEINSDETLLYNALWENSTQGMIEVLDEASVMILGNSVDYDSKFTNDQANLTANLNLNVMVLETKGDPSKSEINKQLKALLQNRFDKMIEKLQTSEADVLGTGRYFRNKMSPSELKQWRSKYYPDLNFTLNIHVDIQNEGNLKTLTN</sequence>
<evidence type="ECO:0000256" key="1">
    <source>
        <dbReference type="ARBA" id="ARBA00004635"/>
    </source>
</evidence>
<name>A0ABW4VYN9_9BACI</name>
<keyword evidence="12" id="KW-1185">Reference proteome</keyword>
<protein>
    <submittedName>
        <fullName evidence="11">Ger(X)C family spore germination protein</fullName>
    </submittedName>
</protein>
<feature type="chain" id="PRO_5045143722" evidence="8">
    <location>
        <begin position="26"/>
        <end position="359"/>
    </location>
</feature>
<evidence type="ECO:0000313" key="11">
    <source>
        <dbReference type="EMBL" id="MFD2043035.1"/>
    </source>
</evidence>
<evidence type="ECO:0000256" key="2">
    <source>
        <dbReference type="ARBA" id="ARBA00007886"/>
    </source>
</evidence>
<proteinExistence type="inferred from homology"/>
<dbReference type="PROSITE" id="PS51257">
    <property type="entry name" value="PROKAR_LIPOPROTEIN"/>
    <property type="match status" value="1"/>
</dbReference>
<keyword evidence="7" id="KW-0449">Lipoprotein</keyword>
<dbReference type="PANTHER" id="PTHR35789:SF1">
    <property type="entry name" value="SPORE GERMINATION PROTEIN B3"/>
    <property type="match status" value="1"/>
</dbReference>
<accession>A0ABW4VYN9</accession>
<keyword evidence="3" id="KW-0309">Germination</keyword>
<dbReference type="InterPro" id="IPR046953">
    <property type="entry name" value="Spore_GerAC-like_C"/>
</dbReference>
<gene>
    <name evidence="11" type="ORF">ACFSJF_01760</name>
</gene>
<dbReference type="InterPro" id="IPR008844">
    <property type="entry name" value="Spore_GerAC-like"/>
</dbReference>
<keyword evidence="5" id="KW-0472">Membrane</keyword>
<feature type="domain" description="Spore germination protein N-terminal" evidence="10">
    <location>
        <begin position="26"/>
        <end position="191"/>
    </location>
</feature>
<evidence type="ECO:0000256" key="7">
    <source>
        <dbReference type="ARBA" id="ARBA00023288"/>
    </source>
</evidence>